<keyword evidence="3" id="KW-0732">Signal</keyword>
<keyword evidence="5" id="KW-1185">Reference proteome</keyword>
<dbReference type="PANTHER" id="PTHR12236">
    <property type="entry name" value="STRUCTURAL CONTITUENT OF CUTICLE"/>
    <property type="match status" value="1"/>
</dbReference>
<dbReference type="GO" id="GO:0005615">
    <property type="term" value="C:extracellular space"/>
    <property type="evidence" value="ECO:0007669"/>
    <property type="project" value="TreeGrafter"/>
</dbReference>
<sequence>MYKKLTVIVTIIFVIDIVAGTPLKEEEVTTKQTLKKRDVSSLKLQRNNDESVYGNNTPGHEAQTLNYVYKKAPNDNYYFAYKQSDLQEREETGIYEYDAEQNKRKLKVTGFYEYIRPDGIKQRVEYTSDDMGFHPNVIES</sequence>
<reference evidence="4" key="2">
    <citation type="submission" date="2022-10" db="EMBL/GenBank/DDBJ databases">
        <authorList>
            <consortium name="ENA_rothamsted_submissions"/>
            <consortium name="culmorum"/>
            <person name="King R."/>
        </authorList>
    </citation>
    <scope>NUCLEOTIDE SEQUENCE</scope>
</reference>
<dbReference type="PANTHER" id="PTHR12236:SF86">
    <property type="entry name" value="CCP84AC-RELATED"/>
    <property type="match status" value="1"/>
</dbReference>
<evidence type="ECO:0000256" key="1">
    <source>
        <dbReference type="ARBA" id="ARBA00022460"/>
    </source>
</evidence>
<name>A0A9N9S7N9_9DIPT</name>
<keyword evidence="1 2" id="KW-0193">Cuticle</keyword>
<organism evidence="4 5">
    <name type="scientific">Chironomus riparius</name>
    <dbReference type="NCBI Taxonomy" id="315576"/>
    <lineage>
        <taxon>Eukaryota</taxon>
        <taxon>Metazoa</taxon>
        <taxon>Ecdysozoa</taxon>
        <taxon>Arthropoda</taxon>
        <taxon>Hexapoda</taxon>
        <taxon>Insecta</taxon>
        <taxon>Pterygota</taxon>
        <taxon>Neoptera</taxon>
        <taxon>Endopterygota</taxon>
        <taxon>Diptera</taxon>
        <taxon>Nematocera</taxon>
        <taxon>Chironomoidea</taxon>
        <taxon>Chironomidae</taxon>
        <taxon>Chironominae</taxon>
        <taxon>Chironomus</taxon>
    </lineage>
</organism>
<dbReference type="EMBL" id="OU895880">
    <property type="protein sequence ID" value="CAG9812194.1"/>
    <property type="molecule type" value="Genomic_DNA"/>
</dbReference>
<accession>A0A9N9S7N9</accession>
<dbReference type="PROSITE" id="PS51155">
    <property type="entry name" value="CHIT_BIND_RR_2"/>
    <property type="match status" value="1"/>
</dbReference>
<gene>
    <name evidence="4" type="ORF">CHIRRI_LOCUS14999</name>
</gene>
<feature type="signal peptide" evidence="3">
    <location>
        <begin position="1"/>
        <end position="20"/>
    </location>
</feature>
<dbReference type="AlphaFoldDB" id="A0A9N9S7N9"/>
<dbReference type="Pfam" id="PF00379">
    <property type="entry name" value="Chitin_bind_4"/>
    <property type="match status" value="1"/>
</dbReference>
<dbReference type="Proteomes" id="UP001153620">
    <property type="component" value="Chromosome 4"/>
</dbReference>
<evidence type="ECO:0000313" key="5">
    <source>
        <dbReference type="Proteomes" id="UP001153620"/>
    </source>
</evidence>
<dbReference type="GO" id="GO:0031012">
    <property type="term" value="C:extracellular matrix"/>
    <property type="evidence" value="ECO:0007669"/>
    <property type="project" value="TreeGrafter"/>
</dbReference>
<evidence type="ECO:0000256" key="3">
    <source>
        <dbReference type="SAM" id="SignalP"/>
    </source>
</evidence>
<evidence type="ECO:0000313" key="4">
    <source>
        <dbReference type="EMBL" id="CAG9812194.1"/>
    </source>
</evidence>
<dbReference type="OrthoDB" id="7950193at2759"/>
<dbReference type="InterPro" id="IPR051217">
    <property type="entry name" value="Insect_Cuticle_Struc_Prot"/>
</dbReference>
<dbReference type="GO" id="GO:0042302">
    <property type="term" value="F:structural constituent of cuticle"/>
    <property type="evidence" value="ECO:0007669"/>
    <property type="project" value="UniProtKB-UniRule"/>
</dbReference>
<protein>
    <submittedName>
        <fullName evidence="4">Uncharacterized protein</fullName>
    </submittedName>
</protein>
<feature type="chain" id="PRO_5040219583" evidence="3">
    <location>
        <begin position="21"/>
        <end position="140"/>
    </location>
</feature>
<reference evidence="4" key="1">
    <citation type="submission" date="2022-01" db="EMBL/GenBank/DDBJ databases">
        <authorList>
            <person name="King R."/>
        </authorList>
    </citation>
    <scope>NUCLEOTIDE SEQUENCE</scope>
</reference>
<proteinExistence type="predicted"/>
<evidence type="ECO:0000256" key="2">
    <source>
        <dbReference type="PROSITE-ProRule" id="PRU00497"/>
    </source>
</evidence>
<dbReference type="InterPro" id="IPR000618">
    <property type="entry name" value="Insect_cuticle"/>
</dbReference>